<comment type="caution">
    <text evidence="1">The sequence shown here is derived from an EMBL/GenBank/DDBJ whole genome shotgun (WGS) entry which is preliminary data.</text>
</comment>
<sequence length="168" mass="18040">MEASSRRPMSSTHSYRIRPRIAAPSPLAEPRQSLIAPAIQNVALSNEVAFQGPQVVGVVALPRILAGHDAGSRFYPLPGNAVNLEQLRSKHGHLPNFVAYFRLPSLSCCGCSVLKCASLVGVTAFDSAHDGLKYYGLIKVTGKAAELKYVVVVVLKIPAQDFLSAKPF</sequence>
<dbReference type="AlphaFoldDB" id="A0A1V9X9D8"/>
<evidence type="ECO:0000313" key="2">
    <source>
        <dbReference type="Proteomes" id="UP000192247"/>
    </source>
</evidence>
<gene>
    <name evidence="1" type="ORF">BIW11_04243</name>
</gene>
<proteinExistence type="predicted"/>
<name>A0A1V9X9D8_9ACAR</name>
<protein>
    <submittedName>
        <fullName evidence="1">Uncharacterized protein</fullName>
    </submittedName>
</protein>
<keyword evidence="2" id="KW-1185">Reference proteome</keyword>
<evidence type="ECO:0000313" key="1">
    <source>
        <dbReference type="EMBL" id="OQR70013.1"/>
    </source>
</evidence>
<dbReference type="InParanoid" id="A0A1V9X9D8"/>
<organism evidence="1 2">
    <name type="scientific">Tropilaelaps mercedesae</name>
    <dbReference type="NCBI Taxonomy" id="418985"/>
    <lineage>
        <taxon>Eukaryota</taxon>
        <taxon>Metazoa</taxon>
        <taxon>Ecdysozoa</taxon>
        <taxon>Arthropoda</taxon>
        <taxon>Chelicerata</taxon>
        <taxon>Arachnida</taxon>
        <taxon>Acari</taxon>
        <taxon>Parasitiformes</taxon>
        <taxon>Mesostigmata</taxon>
        <taxon>Gamasina</taxon>
        <taxon>Dermanyssoidea</taxon>
        <taxon>Laelapidae</taxon>
        <taxon>Tropilaelaps</taxon>
    </lineage>
</organism>
<reference evidence="1 2" key="1">
    <citation type="journal article" date="2017" name="Gigascience">
        <title>Draft genome of the honey bee ectoparasitic mite, Tropilaelaps mercedesae, is shaped by the parasitic life history.</title>
        <authorList>
            <person name="Dong X."/>
            <person name="Armstrong S.D."/>
            <person name="Xia D."/>
            <person name="Makepeace B.L."/>
            <person name="Darby A.C."/>
            <person name="Kadowaki T."/>
        </authorList>
    </citation>
    <scope>NUCLEOTIDE SEQUENCE [LARGE SCALE GENOMIC DNA]</scope>
    <source>
        <strain evidence="1">Wuxi-XJTLU</strain>
    </source>
</reference>
<dbReference type="Proteomes" id="UP000192247">
    <property type="component" value="Unassembled WGS sequence"/>
</dbReference>
<dbReference type="EMBL" id="MNPL01018849">
    <property type="protein sequence ID" value="OQR70013.1"/>
    <property type="molecule type" value="Genomic_DNA"/>
</dbReference>
<accession>A0A1V9X9D8</accession>